<proteinExistence type="predicted"/>
<comment type="caution">
    <text evidence="1">The sequence shown here is derived from an EMBL/GenBank/DDBJ whole genome shotgun (WGS) entry which is preliminary data.</text>
</comment>
<keyword evidence="2" id="KW-1185">Reference proteome</keyword>
<evidence type="ECO:0000313" key="1">
    <source>
        <dbReference type="EMBL" id="KAJ4709569.1"/>
    </source>
</evidence>
<dbReference type="Proteomes" id="UP001164539">
    <property type="component" value="Chromosome 10"/>
</dbReference>
<evidence type="ECO:0000313" key="2">
    <source>
        <dbReference type="Proteomes" id="UP001164539"/>
    </source>
</evidence>
<name>A0ACC1XDV7_MELAZ</name>
<gene>
    <name evidence="1" type="ORF">OWV82_019341</name>
</gene>
<keyword evidence="1" id="KW-0808">Transferase</keyword>
<sequence length="442" mass="49488">MNIHVKESTIIRPAQETPKHSLWISDLDLLVPAIHLPAVGFYRLSNDNSSNFFDVGLLKESMSKVLVPFYPMAGRLGRDENGRIQIQCNGEGVLFQEAEANCIIDDFGDFSENLKLLRLVPTVDDTNDISSYPFLVAQITRFECGGVSLGVGFNHIVVDGTSMSQFVHAWAEMTRGVPITNPPFLDRTVLSVGVPTSPTFNHIEYNPPPSMIMNTPAQNPESISTAILELSIDQINILRERCKGFHGSNVKYTRYEILAAHIWRCICRARGLSNDQINTLYIPTNGRSRLNPPLHPGFFGNVVFITTSSALSGDIQSEPLIDTVERIHTTMKRMDDEYLKSALAYLKQLPDPTILRRGAYTYKCPNLNISHLIHTGMCNADFGWGRAMLMRTIAVSDGVIQIIPNSSNDGSFSVLVNLETRHLQLFKKLFYGIFEHFKNARL</sequence>
<accession>A0ACC1XDV7</accession>
<dbReference type="EMBL" id="CM051403">
    <property type="protein sequence ID" value="KAJ4709569.1"/>
    <property type="molecule type" value="Genomic_DNA"/>
</dbReference>
<organism evidence="1 2">
    <name type="scientific">Melia azedarach</name>
    <name type="common">Chinaberry tree</name>
    <dbReference type="NCBI Taxonomy" id="155640"/>
    <lineage>
        <taxon>Eukaryota</taxon>
        <taxon>Viridiplantae</taxon>
        <taxon>Streptophyta</taxon>
        <taxon>Embryophyta</taxon>
        <taxon>Tracheophyta</taxon>
        <taxon>Spermatophyta</taxon>
        <taxon>Magnoliopsida</taxon>
        <taxon>eudicotyledons</taxon>
        <taxon>Gunneridae</taxon>
        <taxon>Pentapetalae</taxon>
        <taxon>rosids</taxon>
        <taxon>malvids</taxon>
        <taxon>Sapindales</taxon>
        <taxon>Meliaceae</taxon>
        <taxon>Melia</taxon>
    </lineage>
</organism>
<reference evidence="1 2" key="1">
    <citation type="journal article" date="2023" name="Science">
        <title>Complex scaffold remodeling in plant triterpene biosynthesis.</title>
        <authorList>
            <person name="De La Pena R."/>
            <person name="Hodgson H."/>
            <person name="Liu J.C."/>
            <person name="Stephenson M.J."/>
            <person name="Martin A.C."/>
            <person name="Owen C."/>
            <person name="Harkess A."/>
            <person name="Leebens-Mack J."/>
            <person name="Jimenez L.E."/>
            <person name="Osbourn A."/>
            <person name="Sattely E.S."/>
        </authorList>
    </citation>
    <scope>NUCLEOTIDE SEQUENCE [LARGE SCALE GENOMIC DNA]</scope>
    <source>
        <strain evidence="2">cv. JPN11</strain>
        <tissue evidence="1">Leaf</tissue>
    </source>
</reference>
<protein>
    <submittedName>
        <fullName evidence="1">Hydroxycinnamoyl-CoA shikimate/quinate hydroxycinnamoyl transferase</fullName>
    </submittedName>
</protein>